<dbReference type="EMBL" id="RJVO01000001">
    <property type="protein sequence ID" value="ROH93818.1"/>
    <property type="molecule type" value="Genomic_DNA"/>
</dbReference>
<evidence type="ECO:0000256" key="2">
    <source>
        <dbReference type="ARBA" id="ARBA00012282"/>
    </source>
</evidence>
<dbReference type="CDD" id="cd00130">
    <property type="entry name" value="PAS"/>
    <property type="match status" value="2"/>
</dbReference>
<dbReference type="SUPFAM" id="SSF141868">
    <property type="entry name" value="EAL domain-like"/>
    <property type="match status" value="1"/>
</dbReference>
<dbReference type="FunCoup" id="A0A3N0VPB6">
    <property type="interactions" value="281"/>
</dbReference>
<dbReference type="FunFam" id="3.20.20.450:FF:000001">
    <property type="entry name" value="Cyclic di-GMP phosphodiesterase yahA"/>
    <property type="match status" value="1"/>
</dbReference>
<dbReference type="SUPFAM" id="SSF55785">
    <property type="entry name" value="PYP-like sensor domain (PAS domain)"/>
    <property type="match status" value="2"/>
</dbReference>
<evidence type="ECO:0000259" key="7">
    <source>
        <dbReference type="PROSITE" id="PS50883"/>
    </source>
</evidence>
<evidence type="ECO:0000313" key="10">
    <source>
        <dbReference type="Proteomes" id="UP000282106"/>
    </source>
</evidence>
<organism evidence="9 10">
    <name type="scientific">Stagnimonas aquatica</name>
    <dbReference type="NCBI Taxonomy" id="2689987"/>
    <lineage>
        <taxon>Bacteria</taxon>
        <taxon>Pseudomonadati</taxon>
        <taxon>Pseudomonadota</taxon>
        <taxon>Gammaproteobacteria</taxon>
        <taxon>Nevskiales</taxon>
        <taxon>Nevskiaceae</taxon>
        <taxon>Stagnimonas</taxon>
    </lineage>
</organism>
<dbReference type="SMART" id="SM00086">
    <property type="entry name" value="PAC"/>
    <property type="match status" value="2"/>
</dbReference>
<dbReference type="InterPro" id="IPR001633">
    <property type="entry name" value="EAL_dom"/>
</dbReference>
<dbReference type="CDD" id="cd01948">
    <property type="entry name" value="EAL"/>
    <property type="match status" value="1"/>
</dbReference>
<dbReference type="Pfam" id="PF00563">
    <property type="entry name" value="EAL"/>
    <property type="match status" value="1"/>
</dbReference>
<dbReference type="InterPro" id="IPR000700">
    <property type="entry name" value="PAS-assoc_C"/>
</dbReference>
<feature type="domain" description="PAC" evidence="6">
    <location>
        <begin position="210"/>
        <end position="262"/>
    </location>
</feature>
<dbReference type="PROSITE" id="PS50113">
    <property type="entry name" value="PAC"/>
    <property type="match status" value="2"/>
</dbReference>
<dbReference type="Proteomes" id="UP000282106">
    <property type="component" value="Unassembled WGS sequence"/>
</dbReference>
<dbReference type="Pfam" id="PF00990">
    <property type="entry name" value="GGDEF"/>
    <property type="match status" value="1"/>
</dbReference>
<comment type="catalytic activity">
    <reaction evidence="4">
        <text>3',3'-c-di-GMP + H2O = 5'-phosphoguanylyl(3'-&gt;5')guanosine + H(+)</text>
        <dbReference type="Rhea" id="RHEA:24902"/>
        <dbReference type="ChEBI" id="CHEBI:15377"/>
        <dbReference type="ChEBI" id="CHEBI:15378"/>
        <dbReference type="ChEBI" id="CHEBI:58754"/>
        <dbReference type="ChEBI" id="CHEBI:58805"/>
        <dbReference type="EC" id="3.1.4.52"/>
    </reaction>
    <physiologicalReaction direction="left-to-right" evidence="4">
        <dbReference type="Rhea" id="RHEA:24903"/>
    </physiologicalReaction>
</comment>
<evidence type="ECO:0000256" key="3">
    <source>
        <dbReference type="ARBA" id="ARBA00022636"/>
    </source>
</evidence>
<feature type="domain" description="PAS" evidence="5">
    <location>
        <begin position="135"/>
        <end position="172"/>
    </location>
</feature>
<evidence type="ECO:0000259" key="5">
    <source>
        <dbReference type="PROSITE" id="PS50112"/>
    </source>
</evidence>
<dbReference type="InterPro" id="IPR035919">
    <property type="entry name" value="EAL_sf"/>
</dbReference>
<dbReference type="PROSITE" id="PS50887">
    <property type="entry name" value="GGDEF"/>
    <property type="match status" value="1"/>
</dbReference>
<dbReference type="NCBIfam" id="TIGR00254">
    <property type="entry name" value="GGDEF"/>
    <property type="match status" value="1"/>
</dbReference>
<evidence type="ECO:0000313" key="9">
    <source>
        <dbReference type="EMBL" id="ROH93818.1"/>
    </source>
</evidence>
<dbReference type="PANTHER" id="PTHR44757:SF2">
    <property type="entry name" value="BIOFILM ARCHITECTURE MAINTENANCE PROTEIN MBAA"/>
    <property type="match status" value="1"/>
</dbReference>
<dbReference type="InterPro" id="IPR052155">
    <property type="entry name" value="Biofilm_reg_signaling"/>
</dbReference>
<evidence type="ECO:0000256" key="4">
    <source>
        <dbReference type="ARBA" id="ARBA00051114"/>
    </source>
</evidence>
<dbReference type="PANTHER" id="PTHR44757">
    <property type="entry name" value="DIGUANYLATE CYCLASE DGCP"/>
    <property type="match status" value="1"/>
</dbReference>
<feature type="domain" description="PAC" evidence="6">
    <location>
        <begin position="82"/>
        <end position="134"/>
    </location>
</feature>
<feature type="domain" description="GGDEF" evidence="8">
    <location>
        <begin position="292"/>
        <end position="425"/>
    </location>
</feature>
<dbReference type="InterPro" id="IPR001610">
    <property type="entry name" value="PAC"/>
</dbReference>
<keyword evidence="10" id="KW-1185">Reference proteome</keyword>
<dbReference type="Pfam" id="PF08447">
    <property type="entry name" value="PAS_3"/>
    <property type="match status" value="2"/>
</dbReference>
<dbReference type="InterPro" id="IPR043128">
    <property type="entry name" value="Rev_trsase/Diguanyl_cyclase"/>
</dbReference>
<dbReference type="Gene3D" id="3.20.20.450">
    <property type="entry name" value="EAL domain"/>
    <property type="match status" value="1"/>
</dbReference>
<name>A0A3N0VPB6_9GAMM</name>
<dbReference type="InterPro" id="IPR013655">
    <property type="entry name" value="PAS_fold_3"/>
</dbReference>
<dbReference type="EC" id="3.1.4.52" evidence="2"/>
<feature type="domain" description="PAS" evidence="5">
    <location>
        <begin position="4"/>
        <end position="79"/>
    </location>
</feature>
<dbReference type="NCBIfam" id="TIGR00229">
    <property type="entry name" value="sensory_box"/>
    <property type="match status" value="2"/>
</dbReference>
<dbReference type="InterPro" id="IPR035965">
    <property type="entry name" value="PAS-like_dom_sf"/>
</dbReference>
<proteinExistence type="predicted"/>
<dbReference type="Gene3D" id="3.30.450.20">
    <property type="entry name" value="PAS domain"/>
    <property type="match status" value="2"/>
</dbReference>
<dbReference type="AlphaFoldDB" id="A0A3N0VPB6"/>
<protein>
    <recommendedName>
        <fullName evidence="2">cyclic-guanylate-specific phosphodiesterase</fullName>
        <ecNumber evidence="2">3.1.4.52</ecNumber>
    </recommendedName>
</protein>
<dbReference type="PROSITE" id="PS50883">
    <property type="entry name" value="EAL"/>
    <property type="match status" value="1"/>
</dbReference>
<dbReference type="SMART" id="SM00052">
    <property type="entry name" value="EAL"/>
    <property type="match status" value="1"/>
</dbReference>
<dbReference type="SUPFAM" id="SSF55073">
    <property type="entry name" value="Nucleotide cyclase"/>
    <property type="match status" value="1"/>
</dbReference>
<evidence type="ECO:0000259" key="6">
    <source>
        <dbReference type="PROSITE" id="PS50113"/>
    </source>
</evidence>
<dbReference type="InterPro" id="IPR000014">
    <property type="entry name" value="PAS"/>
</dbReference>
<evidence type="ECO:0000259" key="8">
    <source>
        <dbReference type="PROSITE" id="PS50887"/>
    </source>
</evidence>
<dbReference type="PROSITE" id="PS50112">
    <property type="entry name" value="PAS"/>
    <property type="match status" value="2"/>
</dbReference>
<reference evidence="9 10" key="1">
    <citation type="submission" date="2018-10" db="EMBL/GenBank/DDBJ databases">
        <authorList>
            <person name="Chen W.-M."/>
        </authorList>
    </citation>
    <scope>NUCLEOTIDE SEQUENCE [LARGE SCALE GENOMIC DNA]</scope>
    <source>
        <strain evidence="9 10">THS-13</strain>
    </source>
</reference>
<dbReference type="InterPro" id="IPR000160">
    <property type="entry name" value="GGDEF_dom"/>
</dbReference>
<dbReference type="SMART" id="SM00091">
    <property type="entry name" value="PAS"/>
    <property type="match status" value="2"/>
</dbReference>
<dbReference type="CDD" id="cd01949">
    <property type="entry name" value="GGDEF"/>
    <property type="match status" value="1"/>
</dbReference>
<dbReference type="InterPro" id="IPR029787">
    <property type="entry name" value="Nucleotide_cyclase"/>
</dbReference>
<dbReference type="Gene3D" id="3.30.70.270">
    <property type="match status" value="1"/>
</dbReference>
<gene>
    <name evidence="9" type="ORF">ED208_01325</name>
</gene>
<dbReference type="FunFam" id="3.30.70.270:FF:000001">
    <property type="entry name" value="Diguanylate cyclase domain protein"/>
    <property type="match status" value="1"/>
</dbReference>
<dbReference type="GO" id="GO:0071732">
    <property type="term" value="P:cellular response to nitric oxide"/>
    <property type="evidence" value="ECO:0007669"/>
    <property type="project" value="UniProtKB-ARBA"/>
</dbReference>
<sequence length="697" mass="77544">MPQRGHPLATLLSNLDGMVYRARCDGRWTLDFASEGCLALTGYSPQALSGTDSLSFHQLRHPEDREAVSLAITAALERRQRYEIEYRIVRADGHIGWVLERGAGAFAEDGSVVAVEAIVQDNSRRRLVEQSLAEAERRYRSIFENAIEGIFQSTARDGYVTVNPALARMYGYDSPAELIASLRDIDHQLYVEPRRRADFVAALEGQGHVTNFESEIYRRDGSVIWISENAREVRGEDGQLLFYEGTVEDITERKRHELRMHHQATHDAVTGLPNRLLLTERVGHVLSRSAAQGPALVFIDLDQFKLVNDSLGHEAGDHLLQIVARRLQQAVRERDLVSRLGGDEFVVLLDGPMCREQAQHIAGRLRSAVAQACRVGGRELSLTCSIGVSLAPQDGDDLKALLRSADAAMYRAKEMGRNNVQFFASEMAPQDAGRLDLLMRLHQAVERREFVLHYEPKYELASGRIVGVEALVRWQSSEGLIPPGRFIPLAEETGLIVPIGEWVLRTACAQARAWQRQGLPALPVSVNLSPRQLARGDIAELVSEVLAETGLAPECLELEITESAVMQDGEKAAAMLARLRELGVLISMDDFGTGYSSLSYLQRFRVHCLKIDRSFLLAAPRDPDSASIVRAVISLAHSLGLRVLAEGIETAAHLEFLRSTRCDEFQGYYLCKPVVASSFAQMLRSQQMREERISAFA</sequence>
<comment type="caution">
    <text evidence="9">The sequence shown here is derived from an EMBL/GenBank/DDBJ whole genome shotgun (WGS) entry which is preliminary data.</text>
</comment>
<feature type="domain" description="EAL" evidence="7">
    <location>
        <begin position="434"/>
        <end position="687"/>
    </location>
</feature>
<keyword evidence="3" id="KW-0973">c-di-GMP</keyword>
<dbReference type="InParanoid" id="A0A3N0VPB6"/>
<evidence type="ECO:0000256" key="1">
    <source>
        <dbReference type="ARBA" id="ARBA00001946"/>
    </source>
</evidence>
<dbReference type="GO" id="GO:0071111">
    <property type="term" value="F:cyclic-guanylate-specific phosphodiesterase activity"/>
    <property type="evidence" value="ECO:0007669"/>
    <property type="project" value="UniProtKB-EC"/>
</dbReference>
<dbReference type="SMART" id="SM00267">
    <property type="entry name" value="GGDEF"/>
    <property type="match status" value="1"/>
</dbReference>
<accession>A0A3N0VPB6</accession>
<comment type="cofactor">
    <cofactor evidence="1">
        <name>Mg(2+)</name>
        <dbReference type="ChEBI" id="CHEBI:18420"/>
    </cofactor>
</comment>